<evidence type="ECO:0000313" key="3">
    <source>
        <dbReference type="Proteomes" id="UP000282876"/>
    </source>
</evidence>
<dbReference type="InterPro" id="IPR029071">
    <property type="entry name" value="Ubiquitin-like_domsf"/>
</dbReference>
<dbReference type="SUPFAM" id="SSF54236">
    <property type="entry name" value="Ubiquitin-like"/>
    <property type="match status" value="1"/>
</dbReference>
<accession>A0A437APX7</accession>
<protein>
    <recommendedName>
        <fullName evidence="1">Ubiquitin-like domain-containing protein</fullName>
    </recommendedName>
</protein>
<organism evidence="2 3">
    <name type="scientific">Tubulinosema ratisbonensis</name>
    <dbReference type="NCBI Taxonomy" id="291195"/>
    <lineage>
        <taxon>Eukaryota</taxon>
        <taxon>Fungi</taxon>
        <taxon>Fungi incertae sedis</taxon>
        <taxon>Microsporidia</taxon>
        <taxon>Tubulinosematoidea</taxon>
        <taxon>Tubulinosematidae</taxon>
        <taxon>Tubulinosema</taxon>
    </lineage>
</organism>
<proteinExistence type="predicted"/>
<dbReference type="AlphaFoldDB" id="A0A437APX7"/>
<dbReference type="VEuPathDB" id="MicrosporidiaDB:TUBRATIS_002640"/>
<sequence>MEFRTKKEIQVINSLKEKGFEEDIIRRALKRTNSYDENELVECIAELLNNPQLIDEEEKEKQRLLDQIKERKLEQLREKEYLERIKQRIAESRLDKPKIMVEESEVQKTKPVFGECTVKVRYEEKSVILHLNKDDTVEVLRNKVKDAFSIKNFKMRIFNPSKELINDSENMNEAGLVPNGVVIIE</sequence>
<dbReference type="Proteomes" id="UP000282876">
    <property type="component" value="Unassembled WGS sequence"/>
</dbReference>
<evidence type="ECO:0000259" key="1">
    <source>
        <dbReference type="PROSITE" id="PS50053"/>
    </source>
</evidence>
<dbReference type="Gene3D" id="3.10.20.90">
    <property type="entry name" value="Phosphatidylinositol 3-kinase Catalytic Subunit, Chain A, domain 1"/>
    <property type="match status" value="1"/>
</dbReference>
<reference evidence="2 3" key="1">
    <citation type="submission" date="2018-10" db="EMBL/GenBank/DDBJ databases">
        <title>Draft genome sequence of the microsporidian Tubulinosema ratisbonensis.</title>
        <authorList>
            <person name="Polonais V."/>
            <person name="Peyretaillade E."/>
            <person name="Niehus S."/>
            <person name="Wawrzyniak I."/>
            <person name="Franchet A."/>
            <person name="Gaspin C."/>
            <person name="Reichstadt M."/>
            <person name="Belser C."/>
            <person name="Labadie K."/>
            <person name="Delbac F."/>
            <person name="Ferrandon D."/>
        </authorList>
    </citation>
    <scope>NUCLEOTIDE SEQUENCE [LARGE SCALE GENOMIC DNA]</scope>
    <source>
        <strain evidence="2 3">Franzen</strain>
    </source>
</reference>
<dbReference type="InterPro" id="IPR000626">
    <property type="entry name" value="Ubiquitin-like_dom"/>
</dbReference>
<dbReference type="OrthoDB" id="2194333at2759"/>
<feature type="domain" description="Ubiquitin-like" evidence="1">
    <location>
        <begin position="117"/>
        <end position="185"/>
    </location>
</feature>
<dbReference type="EMBL" id="RCSS01000068">
    <property type="protein sequence ID" value="RVD93209.1"/>
    <property type="molecule type" value="Genomic_DNA"/>
</dbReference>
<dbReference type="CDD" id="cd01767">
    <property type="entry name" value="UBX"/>
    <property type="match status" value="1"/>
</dbReference>
<gene>
    <name evidence="2" type="ORF">TUBRATIS_002640</name>
</gene>
<name>A0A437APX7_9MICR</name>
<evidence type="ECO:0000313" key="2">
    <source>
        <dbReference type="EMBL" id="RVD93209.1"/>
    </source>
</evidence>
<keyword evidence="3" id="KW-1185">Reference proteome</keyword>
<dbReference type="PROSITE" id="PS50053">
    <property type="entry name" value="UBIQUITIN_2"/>
    <property type="match status" value="1"/>
</dbReference>
<comment type="caution">
    <text evidence="2">The sequence shown here is derived from an EMBL/GenBank/DDBJ whole genome shotgun (WGS) entry which is preliminary data.</text>
</comment>